<evidence type="ECO:0000259" key="11">
    <source>
        <dbReference type="PROSITE" id="PS51767"/>
    </source>
</evidence>
<evidence type="ECO:0000256" key="2">
    <source>
        <dbReference type="ARBA" id="ARBA00022670"/>
    </source>
</evidence>
<dbReference type="Pfam" id="PF00026">
    <property type="entry name" value="Asp"/>
    <property type="match status" value="1"/>
</dbReference>
<evidence type="ECO:0000256" key="7">
    <source>
        <dbReference type="RuleBase" id="RU000454"/>
    </source>
</evidence>
<dbReference type="OMA" id="CMFGISP"/>
<dbReference type="HOGENOM" id="CLU_013253_9_3_1"/>
<reference evidence="12 13" key="1">
    <citation type="journal article" date="2011" name="Cell">
        <title>Insight into structure and assembly of the nuclear pore complex by utilizing the genome of a eukaryotic thermophile.</title>
        <authorList>
            <person name="Amlacher S."/>
            <person name="Sarges P."/>
            <person name="Flemming D."/>
            <person name="van Noort V."/>
            <person name="Kunze R."/>
            <person name="Devos D.P."/>
            <person name="Arumugam M."/>
            <person name="Bork P."/>
            <person name="Hurt E."/>
        </authorList>
    </citation>
    <scope>NUCLEOTIDE SEQUENCE [LARGE SCALE GENOMIC DNA]</scope>
    <source>
        <strain evidence="13">DSM 1495 / CBS 144.50 / IMI 039719</strain>
    </source>
</reference>
<keyword evidence="4 7" id="KW-0064">Aspartyl protease</keyword>
<dbReference type="InterPro" id="IPR033121">
    <property type="entry name" value="PEPTIDASE_A1"/>
</dbReference>
<evidence type="ECO:0000313" key="12">
    <source>
        <dbReference type="EMBL" id="EGS22932.1"/>
    </source>
</evidence>
<dbReference type="SMR" id="G0S1M2"/>
<dbReference type="Gene3D" id="2.40.70.10">
    <property type="entry name" value="Acid Proteases"/>
    <property type="match status" value="2"/>
</dbReference>
<evidence type="ECO:0000313" key="13">
    <source>
        <dbReference type="Proteomes" id="UP000008066"/>
    </source>
</evidence>
<name>G0S1M2_CHATD</name>
<evidence type="ECO:0000256" key="1">
    <source>
        <dbReference type="ARBA" id="ARBA00007447"/>
    </source>
</evidence>
<evidence type="ECO:0000256" key="6">
    <source>
        <dbReference type="PIRSR" id="PIRSR601461-1"/>
    </source>
</evidence>
<dbReference type="PROSITE" id="PS51767">
    <property type="entry name" value="PEPTIDASE_A1"/>
    <property type="match status" value="1"/>
</dbReference>
<proteinExistence type="inferred from homology"/>
<dbReference type="InterPro" id="IPR033876">
    <property type="entry name" value="SAP-like"/>
</dbReference>
<dbReference type="PROSITE" id="PS00141">
    <property type="entry name" value="ASP_PROTEASE"/>
    <property type="match status" value="1"/>
</dbReference>
<dbReference type="GeneID" id="18255448"/>
<evidence type="ECO:0000256" key="9">
    <source>
        <dbReference type="SAM" id="Phobius"/>
    </source>
</evidence>
<dbReference type="PRINTS" id="PR00792">
    <property type="entry name" value="PEPSIN"/>
</dbReference>
<evidence type="ECO:0000256" key="5">
    <source>
        <dbReference type="ARBA" id="ARBA00022801"/>
    </source>
</evidence>
<dbReference type="GO" id="GO:0006508">
    <property type="term" value="P:proteolysis"/>
    <property type="evidence" value="ECO:0007669"/>
    <property type="project" value="UniProtKB-KW"/>
</dbReference>
<dbReference type="Proteomes" id="UP000008066">
    <property type="component" value="Unassembled WGS sequence"/>
</dbReference>
<dbReference type="OrthoDB" id="771136at2759"/>
<dbReference type="GO" id="GO:0004190">
    <property type="term" value="F:aspartic-type endopeptidase activity"/>
    <property type="evidence" value="ECO:0007669"/>
    <property type="project" value="UniProtKB-KW"/>
</dbReference>
<dbReference type="InterPro" id="IPR001461">
    <property type="entry name" value="Aspartic_peptidase_A1"/>
</dbReference>
<keyword evidence="2 7" id="KW-0645">Protease</keyword>
<feature type="signal peptide" evidence="10">
    <location>
        <begin position="1"/>
        <end position="17"/>
    </location>
</feature>
<keyword evidence="13" id="KW-1185">Reference proteome</keyword>
<sequence length="512" mass="54523">MRFAPAPLLALASGALARNVVQFNVTKGPPGVRIGSVSYLNRRGTFAENLINNVAGGGYFIEVQIGTPPQPVTMLLDTGSSDAWVLSREADLCKSRELQELYGMTCAGTYNPDKSSTHHMVERNGFKIVYLDGNSASGDYISDDFIIGDTMIKGLQMACVTKAVRGTGILGLGFSENEKAKAKYPNIMDEMVNQGLIRCKAYSLYLNDRRTDSGNILFGGVDLDKFIGQLQIVPLYKTNGSNYTSFEIAFDGVSLIYTNGTTIDVSTSILGHAAPAVLDSGTTFSYLPDPMTRPIYSALGAIYDPDLRSTIIDCKYLTSEPNLHLTFHFGNTTAGTAATISVPVWEMVLDILPASYTHPGFTRPCLFGIQSTAAIESVGTVKDSSNFTLLGDTFLRSAYVVYDLTHHQIGLAQANLNSSTSTVVELHSTGTSLPNLSGVPSQQTTYTPTPTLFPSRSGSEDPNSEESKNAAAPAVGVMELPGWGTSGGLGEILSVVGMTGAFALFGGALIAL</sequence>
<keyword evidence="5 7" id="KW-0378">Hydrolase</keyword>
<comment type="similarity">
    <text evidence="1 7">Belongs to the peptidase A1 family.</text>
</comment>
<protein>
    <recommendedName>
        <fullName evidence="11">Peptidase A1 domain-containing protein</fullName>
    </recommendedName>
</protein>
<feature type="domain" description="Peptidase A1" evidence="11">
    <location>
        <begin position="59"/>
        <end position="412"/>
    </location>
</feature>
<dbReference type="KEGG" id="cthr:CTHT_0014100"/>
<keyword evidence="9" id="KW-0812">Transmembrane</keyword>
<accession>G0S1M2</accession>
<dbReference type="MEROPS" id="A01.015"/>
<keyword evidence="9" id="KW-1133">Transmembrane helix</keyword>
<evidence type="ECO:0000256" key="4">
    <source>
        <dbReference type="ARBA" id="ARBA00022750"/>
    </source>
</evidence>
<evidence type="ECO:0000256" key="3">
    <source>
        <dbReference type="ARBA" id="ARBA00022729"/>
    </source>
</evidence>
<organism evidence="13">
    <name type="scientific">Chaetomium thermophilum (strain DSM 1495 / CBS 144.50 / IMI 039719)</name>
    <name type="common">Thermochaetoides thermophila</name>
    <dbReference type="NCBI Taxonomy" id="759272"/>
    <lineage>
        <taxon>Eukaryota</taxon>
        <taxon>Fungi</taxon>
        <taxon>Dikarya</taxon>
        <taxon>Ascomycota</taxon>
        <taxon>Pezizomycotina</taxon>
        <taxon>Sordariomycetes</taxon>
        <taxon>Sordariomycetidae</taxon>
        <taxon>Sordariales</taxon>
        <taxon>Chaetomiaceae</taxon>
        <taxon>Thermochaetoides</taxon>
    </lineage>
</organism>
<dbReference type="CDD" id="cd05474">
    <property type="entry name" value="SAP_like"/>
    <property type="match status" value="1"/>
</dbReference>
<dbReference type="RefSeq" id="XP_006691924.1">
    <property type="nucleotide sequence ID" value="XM_006691861.1"/>
</dbReference>
<dbReference type="InterPro" id="IPR021109">
    <property type="entry name" value="Peptidase_aspartic_dom_sf"/>
</dbReference>
<keyword evidence="3 10" id="KW-0732">Signal</keyword>
<dbReference type="eggNOG" id="KOG1339">
    <property type="taxonomic scope" value="Eukaryota"/>
</dbReference>
<dbReference type="AlphaFoldDB" id="G0S1M2"/>
<keyword evidence="9" id="KW-0472">Membrane</keyword>
<dbReference type="PANTHER" id="PTHR47966">
    <property type="entry name" value="BETA-SITE APP-CLEAVING ENZYME, ISOFORM A-RELATED"/>
    <property type="match status" value="1"/>
</dbReference>
<evidence type="ECO:0000256" key="10">
    <source>
        <dbReference type="SAM" id="SignalP"/>
    </source>
</evidence>
<dbReference type="SUPFAM" id="SSF50630">
    <property type="entry name" value="Acid proteases"/>
    <property type="match status" value="1"/>
</dbReference>
<feature type="active site" evidence="6">
    <location>
        <position position="279"/>
    </location>
</feature>
<dbReference type="InterPro" id="IPR001969">
    <property type="entry name" value="Aspartic_peptidase_AS"/>
</dbReference>
<dbReference type="PANTHER" id="PTHR47966:SF65">
    <property type="entry name" value="ASPARTIC-TYPE ENDOPEPTIDASE"/>
    <property type="match status" value="1"/>
</dbReference>
<feature type="chain" id="PRO_5003408757" description="Peptidase A1 domain-containing protein" evidence="10">
    <location>
        <begin position="18"/>
        <end position="512"/>
    </location>
</feature>
<feature type="region of interest" description="Disordered" evidence="8">
    <location>
        <begin position="434"/>
        <end position="470"/>
    </location>
</feature>
<gene>
    <name evidence="12" type="ORF">CTHT_0014100</name>
</gene>
<feature type="transmembrane region" description="Helical" evidence="9">
    <location>
        <begin position="492"/>
        <end position="511"/>
    </location>
</feature>
<dbReference type="EMBL" id="GL988039">
    <property type="protein sequence ID" value="EGS22932.1"/>
    <property type="molecule type" value="Genomic_DNA"/>
</dbReference>
<feature type="active site" evidence="6">
    <location>
        <position position="77"/>
    </location>
</feature>
<evidence type="ECO:0000256" key="8">
    <source>
        <dbReference type="SAM" id="MobiDB-lite"/>
    </source>
</evidence>
<feature type="compositionally biased region" description="Polar residues" evidence="8">
    <location>
        <begin position="452"/>
        <end position="461"/>
    </location>
</feature>